<keyword evidence="4" id="KW-1185">Reference proteome</keyword>
<reference evidence="3" key="2">
    <citation type="submission" date="2022-06" db="UniProtKB">
        <authorList>
            <consortium name="EnsemblMetazoa"/>
        </authorList>
    </citation>
    <scope>IDENTIFICATION</scope>
    <source>
        <strain evidence="3">PS312</strain>
    </source>
</reference>
<evidence type="ECO:0000313" key="3">
    <source>
        <dbReference type="EnsemblMetazoa" id="PPA44287.1"/>
    </source>
</evidence>
<dbReference type="AlphaFoldDB" id="A0A2A6BPR9"/>
<dbReference type="EnsemblMetazoa" id="PPA44287.1">
    <property type="protein sequence ID" value="PPA44287.1"/>
    <property type="gene ID" value="WBGene00282656"/>
</dbReference>
<feature type="chain" id="PRO_5044016933" evidence="2">
    <location>
        <begin position="23"/>
        <end position="111"/>
    </location>
</feature>
<organism evidence="3 4">
    <name type="scientific">Pristionchus pacificus</name>
    <name type="common">Parasitic nematode worm</name>
    <dbReference type="NCBI Taxonomy" id="54126"/>
    <lineage>
        <taxon>Eukaryota</taxon>
        <taxon>Metazoa</taxon>
        <taxon>Ecdysozoa</taxon>
        <taxon>Nematoda</taxon>
        <taxon>Chromadorea</taxon>
        <taxon>Rhabditida</taxon>
        <taxon>Rhabditina</taxon>
        <taxon>Diplogasteromorpha</taxon>
        <taxon>Diplogasteroidea</taxon>
        <taxon>Neodiplogasteridae</taxon>
        <taxon>Pristionchus</taxon>
    </lineage>
</organism>
<accession>A0A8R1V248</accession>
<gene>
    <name evidence="3" type="primary">WBGene00282656</name>
</gene>
<reference evidence="4" key="1">
    <citation type="journal article" date="2008" name="Nat. Genet.">
        <title>The Pristionchus pacificus genome provides a unique perspective on nematode lifestyle and parasitism.</title>
        <authorList>
            <person name="Dieterich C."/>
            <person name="Clifton S.W."/>
            <person name="Schuster L.N."/>
            <person name="Chinwalla A."/>
            <person name="Delehaunty K."/>
            <person name="Dinkelacker I."/>
            <person name="Fulton L."/>
            <person name="Fulton R."/>
            <person name="Godfrey J."/>
            <person name="Minx P."/>
            <person name="Mitreva M."/>
            <person name="Roeseler W."/>
            <person name="Tian H."/>
            <person name="Witte H."/>
            <person name="Yang S.P."/>
            <person name="Wilson R.K."/>
            <person name="Sommer R.J."/>
        </authorList>
    </citation>
    <scope>NUCLEOTIDE SEQUENCE [LARGE SCALE GENOMIC DNA]</scope>
    <source>
        <strain evidence="4">PS312</strain>
    </source>
</reference>
<feature type="region of interest" description="Disordered" evidence="1">
    <location>
        <begin position="19"/>
        <end position="43"/>
    </location>
</feature>
<protein>
    <submittedName>
        <fullName evidence="3">Uncharacterized protein</fullName>
    </submittedName>
</protein>
<sequence>MVISILPLLLILIACRSKKAKSMKPMEDQRSKNKSRSDMSEDYKEKIAQLEEEIEELKQERDWAMDHKRIYDEHKERMSHFSGPYEALPIPNNNNDLICIIRIITLNGFFV</sequence>
<evidence type="ECO:0000256" key="1">
    <source>
        <dbReference type="SAM" id="MobiDB-lite"/>
    </source>
</evidence>
<dbReference type="Proteomes" id="UP000005239">
    <property type="component" value="Unassembled WGS sequence"/>
</dbReference>
<feature type="signal peptide" evidence="2">
    <location>
        <begin position="1"/>
        <end position="22"/>
    </location>
</feature>
<evidence type="ECO:0000313" key="4">
    <source>
        <dbReference type="Proteomes" id="UP000005239"/>
    </source>
</evidence>
<feature type="compositionally biased region" description="Basic and acidic residues" evidence="1">
    <location>
        <begin position="24"/>
        <end position="43"/>
    </location>
</feature>
<name>A0A2A6BPR9_PRIPA</name>
<accession>A0A2A6BPR9</accession>
<evidence type="ECO:0000256" key="2">
    <source>
        <dbReference type="SAM" id="SignalP"/>
    </source>
</evidence>
<proteinExistence type="predicted"/>
<keyword evidence="2" id="KW-0732">Signal</keyword>